<feature type="region of interest" description="Disordered" evidence="1">
    <location>
        <begin position="58"/>
        <end position="123"/>
    </location>
</feature>
<evidence type="ECO:0000313" key="4">
    <source>
        <dbReference type="Proteomes" id="UP001252875"/>
    </source>
</evidence>
<reference evidence="3 4" key="1">
    <citation type="submission" date="2023-03" db="EMBL/GenBank/DDBJ databases">
        <authorList>
            <person name="Shen W."/>
            <person name="Cai J."/>
        </authorList>
    </citation>
    <scope>NUCLEOTIDE SEQUENCE [LARGE SCALE GENOMIC DNA]</scope>
    <source>
        <strain evidence="3 4">D6-4</strain>
    </source>
</reference>
<keyword evidence="2" id="KW-0732">Signal</keyword>
<feature type="compositionally biased region" description="Basic and acidic residues" evidence="1">
    <location>
        <begin position="70"/>
        <end position="80"/>
    </location>
</feature>
<dbReference type="EMBL" id="JARPYI010000001">
    <property type="protein sequence ID" value="MDT2598543.1"/>
    <property type="molecule type" value="Genomic_DNA"/>
</dbReference>
<comment type="caution">
    <text evidence="3">The sequence shown here is derived from an EMBL/GenBank/DDBJ whole genome shotgun (WGS) entry which is preliminary data.</text>
</comment>
<dbReference type="Proteomes" id="UP001252875">
    <property type="component" value="Unassembled WGS sequence"/>
</dbReference>
<gene>
    <name evidence="3" type="ORF">P7D85_02080</name>
</gene>
<feature type="chain" id="PRO_5046904687" evidence="2">
    <location>
        <begin position="27"/>
        <end position="195"/>
    </location>
</feature>
<keyword evidence="4" id="KW-1185">Reference proteome</keyword>
<evidence type="ECO:0000313" key="3">
    <source>
        <dbReference type="EMBL" id="MDT2598543.1"/>
    </source>
</evidence>
<feature type="signal peptide" evidence="2">
    <location>
        <begin position="1"/>
        <end position="26"/>
    </location>
</feature>
<dbReference type="RefSeq" id="WP_311821177.1">
    <property type="nucleotide sequence ID" value="NZ_JARPYF010000001.1"/>
</dbReference>
<proteinExistence type="predicted"/>
<name>A0ABU3EUL3_9ENTE</name>
<evidence type="ECO:0000256" key="2">
    <source>
        <dbReference type="SAM" id="SignalP"/>
    </source>
</evidence>
<evidence type="ECO:0000256" key="1">
    <source>
        <dbReference type="SAM" id="MobiDB-lite"/>
    </source>
</evidence>
<protein>
    <submittedName>
        <fullName evidence="3">Uncharacterized protein</fullName>
    </submittedName>
</protein>
<sequence length="195" mass="21398">MKKKWTRSLLVAIGASIFLYSEDVFASTAIYDPLDPQNTITPIPNEEHDMSDYLVENDSTTQSADSNSSEESKSEVTMQKEEDDTQNDPAQNEGQPANLLPKNGLKQADKDNDFSIPNPYLPKFKEHPKNQVLMLDDEFFFSQNTTILPPDSGGGSGGAPNDFADIAQSAYLLSGVVLYGKSNGNLTSRVSEHFA</sequence>
<accession>A0ABU3EUL3</accession>
<organism evidence="3 4">
    <name type="scientific">Enterococcus hulanensis</name>
    <dbReference type="NCBI Taxonomy" id="2559929"/>
    <lineage>
        <taxon>Bacteria</taxon>
        <taxon>Bacillati</taxon>
        <taxon>Bacillota</taxon>
        <taxon>Bacilli</taxon>
        <taxon>Lactobacillales</taxon>
        <taxon>Enterococcaceae</taxon>
        <taxon>Enterococcus</taxon>
    </lineage>
</organism>